<dbReference type="PROSITE" id="PS00211">
    <property type="entry name" value="ABC_TRANSPORTER_1"/>
    <property type="match status" value="1"/>
</dbReference>
<dbReference type="SMART" id="SM00382">
    <property type="entry name" value="AAA"/>
    <property type="match status" value="1"/>
</dbReference>
<sequence>MQPIIQLNNVFAAYDKKVVLKNINLTIDEHDFLGIIGPNGGGKTTLIRLILGLKKPMKGQLLFYKEGKPVKHLTMGYLPQYNAIDPDFPISVEEVVLSGLSNQKKLFHPFTAKHHLMVSETLEMMQLSELRNRAIGTLSGGQLQRVLLARAIVSHPTVLVLDEPNTYIDRHFQTQMYEMLHQIHRHCAILLVSHDIGAVLQNAQNIAYVNRKLDYHVASDLSTEDLQGCFHQHSLLDESWHKSL</sequence>
<reference evidence="6 7" key="1">
    <citation type="submission" date="2014-07" db="EMBL/GenBank/DDBJ databases">
        <authorList>
            <person name="McCorrison J."/>
            <person name="Sanka R."/>
            <person name="Torralba M."/>
            <person name="Gillis M."/>
            <person name="Haft D.H."/>
            <person name="Methe B."/>
            <person name="Sutton G."/>
            <person name="Nelson K.E."/>
        </authorList>
    </citation>
    <scope>NUCLEOTIDE SEQUENCE [LARGE SCALE GENOMIC DNA]</scope>
    <source>
        <strain evidence="6 7">S9-PR14</strain>
    </source>
</reference>
<comment type="similarity">
    <text evidence="1">Belongs to the ABC transporter superfamily.</text>
</comment>
<dbReference type="PROSITE" id="PS50893">
    <property type="entry name" value="ABC_TRANSPORTER_2"/>
    <property type="match status" value="1"/>
</dbReference>
<keyword evidence="3" id="KW-0547">Nucleotide-binding</keyword>
<dbReference type="EMBL" id="JRPQ01000087">
    <property type="protein sequence ID" value="KGI22110.1"/>
    <property type="molecule type" value="Genomic_DNA"/>
</dbReference>
<name>A0A098YQV1_9BACT</name>
<evidence type="ECO:0000256" key="3">
    <source>
        <dbReference type="ARBA" id="ARBA00022741"/>
    </source>
</evidence>
<evidence type="ECO:0000259" key="5">
    <source>
        <dbReference type="PROSITE" id="PS50893"/>
    </source>
</evidence>
<dbReference type="InterPro" id="IPR050153">
    <property type="entry name" value="Metal_Ion_Import_ABC"/>
</dbReference>
<dbReference type="RefSeq" id="WP_036927352.1">
    <property type="nucleotide sequence ID" value="NZ_JRPQ01000087.1"/>
</dbReference>
<evidence type="ECO:0000313" key="6">
    <source>
        <dbReference type="EMBL" id="KGI22110.1"/>
    </source>
</evidence>
<dbReference type="InterPro" id="IPR017871">
    <property type="entry name" value="ABC_transporter-like_CS"/>
</dbReference>
<dbReference type="SUPFAM" id="SSF52540">
    <property type="entry name" value="P-loop containing nucleoside triphosphate hydrolases"/>
    <property type="match status" value="1"/>
</dbReference>
<proteinExistence type="inferred from homology"/>
<evidence type="ECO:0000313" key="7">
    <source>
        <dbReference type="Proteomes" id="UP000029723"/>
    </source>
</evidence>
<dbReference type="Proteomes" id="UP000029723">
    <property type="component" value="Unassembled WGS sequence"/>
</dbReference>
<dbReference type="PANTHER" id="PTHR42734:SF17">
    <property type="entry name" value="METAL TRANSPORT SYSTEM ATP-BINDING PROTEIN TM_0124-RELATED"/>
    <property type="match status" value="1"/>
</dbReference>
<dbReference type="GO" id="GO:0016887">
    <property type="term" value="F:ATP hydrolysis activity"/>
    <property type="evidence" value="ECO:0007669"/>
    <property type="project" value="InterPro"/>
</dbReference>
<dbReference type="OrthoDB" id="9806726at2"/>
<dbReference type="Pfam" id="PF00005">
    <property type="entry name" value="ABC_tran"/>
    <property type="match status" value="1"/>
</dbReference>
<protein>
    <submittedName>
        <fullName evidence="6">Zinc ABC transporter</fullName>
    </submittedName>
</protein>
<evidence type="ECO:0000256" key="4">
    <source>
        <dbReference type="ARBA" id="ARBA00022840"/>
    </source>
</evidence>
<keyword evidence="2" id="KW-0813">Transport</keyword>
<organism evidence="6 7">
    <name type="scientific">Hoylesella timonensis S9-PR14</name>
    <dbReference type="NCBI Taxonomy" id="1401062"/>
    <lineage>
        <taxon>Bacteria</taxon>
        <taxon>Pseudomonadati</taxon>
        <taxon>Bacteroidota</taxon>
        <taxon>Bacteroidia</taxon>
        <taxon>Bacteroidales</taxon>
        <taxon>Prevotellaceae</taxon>
        <taxon>Hoylesella</taxon>
    </lineage>
</organism>
<dbReference type="PANTHER" id="PTHR42734">
    <property type="entry name" value="METAL TRANSPORT SYSTEM ATP-BINDING PROTEIN TM_0124-RELATED"/>
    <property type="match status" value="1"/>
</dbReference>
<comment type="caution">
    <text evidence="6">The sequence shown here is derived from an EMBL/GenBank/DDBJ whole genome shotgun (WGS) entry which is preliminary data.</text>
</comment>
<dbReference type="InterPro" id="IPR003439">
    <property type="entry name" value="ABC_transporter-like_ATP-bd"/>
</dbReference>
<dbReference type="InterPro" id="IPR027417">
    <property type="entry name" value="P-loop_NTPase"/>
</dbReference>
<keyword evidence="4" id="KW-0067">ATP-binding</keyword>
<dbReference type="AlphaFoldDB" id="A0A098YQV1"/>
<dbReference type="CDD" id="cd03235">
    <property type="entry name" value="ABC_Metallic_Cations"/>
    <property type="match status" value="1"/>
</dbReference>
<evidence type="ECO:0000256" key="2">
    <source>
        <dbReference type="ARBA" id="ARBA00022448"/>
    </source>
</evidence>
<dbReference type="GO" id="GO:0005524">
    <property type="term" value="F:ATP binding"/>
    <property type="evidence" value="ECO:0007669"/>
    <property type="project" value="UniProtKB-KW"/>
</dbReference>
<accession>A0A098YQV1</accession>
<dbReference type="InterPro" id="IPR003593">
    <property type="entry name" value="AAA+_ATPase"/>
</dbReference>
<feature type="domain" description="ABC transporter" evidence="5">
    <location>
        <begin position="5"/>
        <end position="236"/>
    </location>
</feature>
<dbReference type="Gene3D" id="3.40.50.300">
    <property type="entry name" value="P-loop containing nucleotide triphosphate hydrolases"/>
    <property type="match status" value="1"/>
</dbReference>
<evidence type="ECO:0000256" key="1">
    <source>
        <dbReference type="ARBA" id="ARBA00005417"/>
    </source>
</evidence>
<gene>
    <name evidence="6" type="ORF">HMPREF9304_06235</name>
</gene>